<name>A0ABN7B1W5_9HEMI</name>
<sequence>MSGDVISFLYVAHIVWISRVYEPEEITELDFPRDGTARKAGLALDIWTGCSLLKGTGNIRFIIHDGVPTKVILCPSVEWNCIPPDTTFVSIPL</sequence>
<protein>
    <submittedName>
        <fullName evidence="1">Uncharacterized protein</fullName>
    </submittedName>
</protein>
<evidence type="ECO:0000313" key="1">
    <source>
        <dbReference type="EMBL" id="BES97804.1"/>
    </source>
</evidence>
<dbReference type="EMBL" id="AP028916">
    <property type="protein sequence ID" value="BES97804.1"/>
    <property type="molecule type" value="Genomic_DNA"/>
</dbReference>
<accession>A0ABN7B1W5</accession>
<dbReference type="Proteomes" id="UP001307889">
    <property type="component" value="Chromosome 8"/>
</dbReference>
<organism evidence="1 2">
    <name type="scientific">Nesidiocoris tenuis</name>
    <dbReference type="NCBI Taxonomy" id="355587"/>
    <lineage>
        <taxon>Eukaryota</taxon>
        <taxon>Metazoa</taxon>
        <taxon>Ecdysozoa</taxon>
        <taxon>Arthropoda</taxon>
        <taxon>Hexapoda</taxon>
        <taxon>Insecta</taxon>
        <taxon>Pterygota</taxon>
        <taxon>Neoptera</taxon>
        <taxon>Paraneoptera</taxon>
        <taxon>Hemiptera</taxon>
        <taxon>Heteroptera</taxon>
        <taxon>Panheteroptera</taxon>
        <taxon>Cimicomorpha</taxon>
        <taxon>Miridae</taxon>
        <taxon>Dicyphina</taxon>
        <taxon>Nesidiocoris</taxon>
    </lineage>
</organism>
<reference evidence="1 2" key="1">
    <citation type="submission" date="2023-09" db="EMBL/GenBank/DDBJ databases">
        <title>Nesidiocoris tenuis whole genome shotgun sequence.</title>
        <authorList>
            <person name="Shibata T."/>
            <person name="Shimoda M."/>
            <person name="Kobayashi T."/>
            <person name="Uehara T."/>
        </authorList>
    </citation>
    <scope>NUCLEOTIDE SEQUENCE [LARGE SCALE GENOMIC DNA]</scope>
    <source>
        <strain evidence="1 2">Japan</strain>
    </source>
</reference>
<gene>
    <name evidence="1" type="ORF">NTJ_10618</name>
</gene>
<keyword evidence="2" id="KW-1185">Reference proteome</keyword>
<evidence type="ECO:0000313" key="2">
    <source>
        <dbReference type="Proteomes" id="UP001307889"/>
    </source>
</evidence>
<proteinExistence type="predicted"/>